<dbReference type="EMBL" id="JADKFW010000007">
    <property type="protein sequence ID" value="MBK9718139.1"/>
    <property type="molecule type" value="Genomic_DNA"/>
</dbReference>
<comment type="caution">
    <text evidence="1">The sequence shown here is derived from an EMBL/GenBank/DDBJ whole genome shotgun (WGS) entry which is preliminary data.</text>
</comment>
<dbReference type="Proteomes" id="UP000808349">
    <property type="component" value="Unassembled WGS sequence"/>
</dbReference>
<reference evidence="1 2" key="1">
    <citation type="submission" date="2020-10" db="EMBL/GenBank/DDBJ databases">
        <title>Connecting structure to function with the recovery of over 1000 high-quality activated sludge metagenome-assembled genomes encoding full-length rRNA genes using long-read sequencing.</title>
        <authorList>
            <person name="Singleton C.M."/>
            <person name="Petriglieri F."/>
            <person name="Kristensen J.M."/>
            <person name="Kirkegaard R.H."/>
            <person name="Michaelsen T.Y."/>
            <person name="Andersen M.H."/>
            <person name="Karst S.M."/>
            <person name="Dueholm M.S."/>
            <person name="Nielsen P.H."/>
            <person name="Albertsen M."/>
        </authorList>
    </citation>
    <scope>NUCLEOTIDE SEQUENCE [LARGE SCALE GENOMIC DNA]</scope>
    <source>
        <strain evidence="1">Ribe_18-Q3-R11-54_BAT3C.373</strain>
    </source>
</reference>
<proteinExistence type="predicted"/>
<sequence>MKYNINFQMLLRKSLTVYLSKIMCVIVIAIMILHQPIQAQELNYTKPSLWFGAAAGANFNYYRGSTHQLNSSFMPPVTFHNANSVGLYLAPLVEYHNPESSLGFMFQAGYDGRNAIYSQVVTPCNCPADLSTNLSYITLEPSLRFAPFKSHFYLFGGPRLAFNVAKAFTYKLGINPAYPDQELTPDVKGDLSDVKSTLLSMQVGAGYDIPLCSQNHRTQFVISPFVAYHPYFGQSPRSIETWNINTLRLGAALKFGFGKKMPIILGAELLDPIVRFSVIAPKNIPTIRKVREIFPLRNYVFFDNGSTQIPNRYELISKEQVKNFKEDQLDMFVPKNMSGRSQRQMIVYYNVLNILGDRMNKNTAMTINLVGSSDVGPQDGMDMAESVKQYLVSVFSINPSRIETEGKVKPKIPSEQPGATRELELLRAGDRRVSIESKSPELLMEFQNGSSTLLKSVEIMSNQEAPLDSYVAFNADGAMEGLKSWSMEITDDNNIVQKFGPFYQDLVRIPGKSILGTRPEGNYKVKMIGLAGNGNTVIKDTKVHMVLWTPTQEQEGKRYSILYEFNESNAISMYDKYLTDIIVPKIPTGGTVYIHGYTDIIGDEVHNQKLSLARANDVKKIIELALLKQKRTDVIIEIYGFGEDESMSPFNNTFPEDRFYNRTVILDIVPKN</sequence>
<dbReference type="Gene3D" id="3.30.1330.60">
    <property type="entry name" value="OmpA-like domain"/>
    <property type="match status" value="2"/>
</dbReference>
<dbReference type="InterPro" id="IPR036737">
    <property type="entry name" value="OmpA-like_sf"/>
</dbReference>
<dbReference type="SUPFAM" id="SSF103088">
    <property type="entry name" value="OmpA-like"/>
    <property type="match status" value="1"/>
</dbReference>
<evidence type="ECO:0000313" key="1">
    <source>
        <dbReference type="EMBL" id="MBK9718139.1"/>
    </source>
</evidence>
<gene>
    <name evidence="1" type="ORF">IPO85_11620</name>
</gene>
<protein>
    <submittedName>
        <fullName evidence="1">Outer membrane beta-barrel protein</fullName>
    </submittedName>
</protein>
<name>A0A9D7SA23_9BACT</name>
<organism evidence="1 2">
    <name type="scientific">Candidatus Defluviibacterium haderslevense</name>
    <dbReference type="NCBI Taxonomy" id="2981993"/>
    <lineage>
        <taxon>Bacteria</taxon>
        <taxon>Pseudomonadati</taxon>
        <taxon>Bacteroidota</taxon>
        <taxon>Saprospiria</taxon>
        <taxon>Saprospirales</taxon>
        <taxon>Saprospiraceae</taxon>
        <taxon>Candidatus Defluviibacterium</taxon>
    </lineage>
</organism>
<dbReference type="AlphaFoldDB" id="A0A9D7SA23"/>
<evidence type="ECO:0000313" key="2">
    <source>
        <dbReference type="Proteomes" id="UP000808349"/>
    </source>
</evidence>
<accession>A0A9D7SA23</accession>